<name>A0A0D2EX20_9EURO</name>
<dbReference type="Proteomes" id="UP000054342">
    <property type="component" value="Unassembled WGS sequence"/>
</dbReference>
<feature type="region of interest" description="Disordered" evidence="1">
    <location>
        <begin position="46"/>
        <end position="130"/>
    </location>
</feature>
<evidence type="ECO:0000313" key="3">
    <source>
        <dbReference type="Proteomes" id="UP000054342"/>
    </source>
</evidence>
<keyword evidence="3" id="KW-1185">Reference proteome</keyword>
<proteinExistence type="predicted"/>
<protein>
    <submittedName>
        <fullName evidence="2">Uncharacterized protein</fullName>
    </submittedName>
</protein>
<gene>
    <name evidence="2" type="ORF">PV05_00518</name>
</gene>
<evidence type="ECO:0000313" key="2">
    <source>
        <dbReference type="EMBL" id="KIW60288.1"/>
    </source>
</evidence>
<dbReference type="AlphaFoldDB" id="A0A0D2EX20"/>
<reference evidence="2 3" key="1">
    <citation type="submission" date="2015-01" db="EMBL/GenBank/DDBJ databases">
        <title>The Genome Sequence of Exophiala xenobiotica CBS118157.</title>
        <authorList>
            <consortium name="The Broad Institute Genomics Platform"/>
            <person name="Cuomo C."/>
            <person name="de Hoog S."/>
            <person name="Gorbushina A."/>
            <person name="Stielow B."/>
            <person name="Teixiera M."/>
            <person name="Abouelleil A."/>
            <person name="Chapman S.B."/>
            <person name="Priest M."/>
            <person name="Young S.K."/>
            <person name="Wortman J."/>
            <person name="Nusbaum C."/>
            <person name="Birren B."/>
        </authorList>
    </citation>
    <scope>NUCLEOTIDE SEQUENCE [LARGE SCALE GENOMIC DNA]</scope>
    <source>
        <strain evidence="2 3">CBS 118157</strain>
    </source>
</reference>
<sequence length="130" mass="14996">MILAADDDPHAHAHVGYLGKVKLSVQSTFHRINDREWYCVVEDDSLPPLTLNKSMQPKKSTEPESEALPIGMQVSKKKKREKAEARKRAKERDRKETELEEEDENQKRKEAREELKREAQGTSQRSAGQK</sequence>
<feature type="compositionally biased region" description="Basic and acidic residues" evidence="1">
    <location>
        <begin position="81"/>
        <end position="97"/>
    </location>
</feature>
<feature type="compositionally biased region" description="Basic and acidic residues" evidence="1">
    <location>
        <begin position="105"/>
        <end position="119"/>
    </location>
</feature>
<dbReference type="HOGENOM" id="CLU_1938181_0_0_1"/>
<accession>A0A0D2EX20</accession>
<dbReference type="EMBL" id="KN847317">
    <property type="protein sequence ID" value="KIW60288.1"/>
    <property type="molecule type" value="Genomic_DNA"/>
</dbReference>
<dbReference type="RefSeq" id="XP_013320872.1">
    <property type="nucleotide sequence ID" value="XM_013465418.1"/>
</dbReference>
<feature type="compositionally biased region" description="Polar residues" evidence="1">
    <location>
        <begin position="120"/>
        <end position="130"/>
    </location>
</feature>
<dbReference type="GeneID" id="25322426"/>
<organism evidence="2 3">
    <name type="scientific">Exophiala xenobiotica</name>
    <dbReference type="NCBI Taxonomy" id="348802"/>
    <lineage>
        <taxon>Eukaryota</taxon>
        <taxon>Fungi</taxon>
        <taxon>Dikarya</taxon>
        <taxon>Ascomycota</taxon>
        <taxon>Pezizomycotina</taxon>
        <taxon>Eurotiomycetes</taxon>
        <taxon>Chaetothyriomycetidae</taxon>
        <taxon>Chaetothyriales</taxon>
        <taxon>Herpotrichiellaceae</taxon>
        <taxon>Exophiala</taxon>
    </lineage>
</organism>
<evidence type="ECO:0000256" key="1">
    <source>
        <dbReference type="SAM" id="MobiDB-lite"/>
    </source>
</evidence>